<keyword evidence="4" id="KW-1185">Reference proteome</keyword>
<evidence type="ECO:0000256" key="2">
    <source>
        <dbReference type="SAM" id="Phobius"/>
    </source>
</evidence>
<dbReference type="GO" id="GO:0005634">
    <property type="term" value="C:nucleus"/>
    <property type="evidence" value="ECO:0007669"/>
    <property type="project" value="TreeGrafter"/>
</dbReference>
<dbReference type="GO" id="GO:0034039">
    <property type="term" value="F:8-oxo-7,8-dihydroguanine DNA N-glycosylase activity"/>
    <property type="evidence" value="ECO:0007669"/>
    <property type="project" value="TreeGrafter"/>
</dbReference>
<dbReference type="AlphaFoldDB" id="A0A5C7H480"/>
<evidence type="ECO:0000256" key="1">
    <source>
        <dbReference type="SAM" id="Coils"/>
    </source>
</evidence>
<reference evidence="4" key="1">
    <citation type="journal article" date="2019" name="Gigascience">
        <title>De novo genome assembly of the endangered Acer yangbiense, a plant species with extremely small populations endemic to Yunnan Province, China.</title>
        <authorList>
            <person name="Yang J."/>
            <person name="Wariss H.M."/>
            <person name="Tao L."/>
            <person name="Zhang R."/>
            <person name="Yun Q."/>
            <person name="Hollingsworth P."/>
            <person name="Dao Z."/>
            <person name="Luo G."/>
            <person name="Guo H."/>
            <person name="Ma Y."/>
            <person name="Sun W."/>
        </authorList>
    </citation>
    <scope>NUCLEOTIDE SEQUENCE [LARGE SCALE GENOMIC DNA]</scope>
    <source>
        <strain evidence="4">cv. Malutang</strain>
    </source>
</reference>
<comment type="caution">
    <text evidence="3">The sequence shown here is derived from an EMBL/GenBank/DDBJ whole genome shotgun (WGS) entry which is preliminary data.</text>
</comment>
<dbReference type="InterPro" id="IPR011257">
    <property type="entry name" value="DNA_glycosylase"/>
</dbReference>
<organism evidence="3 4">
    <name type="scientific">Acer yangbiense</name>
    <dbReference type="NCBI Taxonomy" id="1000413"/>
    <lineage>
        <taxon>Eukaryota</taxon>
        <taxon>Viridiplantae</taxon>
        <taxon>Streptophyta</taxon>
        <taxon>Embryophyta</taxon>
        <taxon>Tracheophyta</taxon>
        <taxon>Spermatophyta</taxon>
        <taxon>Magnoliopsida</taxon>
        <taxon>eudicotyledons</taxon>
        <taxon>Gunneridae</taxon>
        <taxon>Pentapetalae</taxon>
        <taxon>rosids</taxon>
        <taxon>malvids</taxon>
        <taxon>Sapindales</taxon>
        <taxon>Sapindaceae</taxon>
        <taxon>Hippocastanoideae</taxon>
        <taxon>Acereae</taxon>
        <taxon>Acer</taxon>
    </lineage>
</organism>
<name>A0A5C7H480_9ROSI</name>
<evidence type="ECO:0000313" key="3">
    <source>
        <dbReference type="EMBL" id="TXG51798.1"/>
    </source>
</evidence>
<feature type="transmembrane region" description="Helical" evidence="2">
    <location>
        <begin position="278"/>
        <end position="299"/>
    </location>
</feature>
<dbReference type="OrthoDB" id="4951845at2759"/>
<dbReference type="InterPro" id="IPR052054">
    <property type="entry name" value="Oxidative_DNA_repair_enzyme"/>
</dbReference>
<dbReference type="PANTHER" id="PTHR10242:SF7">
    <property type="entry name" value="HHH-GPD DOMAIN-CONTAINING PROTEIN"/>
    <property type="match status" value="1"/>
</dbReference>
<keyword evidence="2" id="KW-1133">Transmembrane helix</keyword>
<keyword evidence="1" id="KW-0175">Coiled coil</keyword>
<feature type="coiled-coil region" evidence="1">
    <location>
        <begin position="341"/>
        <end position="368"/>
    </location>
</feature>
<proteinExistence type="predicted"/>
<accession>A0A5C7H480</accession>
<evidence type="ECO:0008006" key="5">
    <source>
        <dbReference type="Google" id="ProtNLM"/>
    </source>
</evidence>
<protein>
    <recommendedName>
        <fullName evidence="5">HhH-GPD domain-containing protein</fullName>
    </recommendedName>
</protein>
<dbReference type="PANTHER" id="PTHR10242">
    <property type="entry name" value="8-OXOGUANINE DNA GLYCOSYLASE"/>
    <property type="match status" value="1"/>
</dbReference>
<sequence length="373" mass="43414">MMEEGNYMTLHLGLGECFNFSLEKAVCNHGFYMMAPNNWNSSTKSLQRPLRLADSVTSLHVSISHDLINQHSLLIRVYHGTKTLSLQDQQAIKDQVSRMLRITEKDERDVKEFQKLHGEAKDKGFGRLFRSPCLFEDVIKCILLCNITWKRTLSMAQALCEFQAELMSTSKIVRRNKCGNFPSSRELANMSQKRLKLRCNVGYRAKYIQQFAKNVESGNIDLNKFEQQGYSYDQLYQELTKNKGFGNFTCANVLMCVGFYHDIPTDSETLKLLQKVQFIIHSIYKIFYILYIYICVGYIQVKVLKVLELVNCYEKKVGRLCELDKSKYDTVTLCENSGDVHDHHEKKLKRASSKIDLHKKNIKKYKKSQYRKI</sequence>
<keyword evidence="2" id="KW-0472">Membrane</keyword>
<dbReference type="EMBL" id="VAHF01000011">
    <property type="protein sequence ID" value="TXG51798.1"/>
    <property type="molecule type" value="Genomic_DNA"/>
</dbReference>
<dbReference type="SUPFAM" id="SSF48150">
    <property type="entry name" value="DNA-glycosylase"/>
    <property type="match status" value="1"/>
</dbReference>
<evidence type="ECO:0000313" key="4">
    <source>
        <dbReference type="Proteomes" id="UP000323000"/>
    </source>
</evidence>
<dbReference type="GO" id="GO:0006285">
    <property type="term" value="P:base-excision repair, AP site formation"/>
    <property type="evidence" value="ECO:0007669"/>
    <property type="project" value="TreeGrafter"/>
</dbReference>
<gene>
    <name evidence="3" type="ORF">EZV62_024322</name>
</gene>
<dbReference type="Gene3D" id="1.10.340.30">
    <property type="entry name" value="Hypothetical protein, domain 2"/>
    <property type="match status" value="1"/>
</dbReference>
<keyword evidence="2" id="KW-0812">Transmembrane</keyword>
<dbReference type="Proteomes" id="UP000323000">
    <property type="component" value="Chromosome 11"/>
</dbReference>